<dbReference type="InterPro" id="IPR006151">
    <property type="entry name" value="Shikm_DH/Glu-tRNA_Rdtase"/>
</dbReference>
<feature type="active site" description="Proton acceptor" evidence="8">
    <location>
        <position position="65"/>
    </location>
</feature>
<evidence type="ECO:0000256" key="8">
    <source>
        <dbReference type="HAMAP-Rule" id="MF_00222"/>
    </source>
</evidence>
<dbReference type="UniPathway" id="UPA00053">
    <property type="reaction ID" value="UER00087"/>
</dbReference>
<dbReference type="InterPro" id="IPR036291">
    <property type="entry name" value="NAD(P)-bd_dom_sf"/>
</dbReference>
<feature type="binding site" evidence="8">
    <location>
        <begin position="126"/>
        <end position="130"/>
    </location>
    <ligand>
        <name>NADP(+)</name>
        <dbReference type="ChEBI" id="CHEBI:58349"/>
    </ligand>
</feature>
<feature type="binding site" evidence="8">
    <location>
        <position position="101"/>
    </location>
    <ligand>
        <name>shikimate</name>
        <dbReference type="ChEBI" id="CHEBI:36208"/>
    </ligand>
</feature>
<dbReference type="Pfam" id="PF08501">
    <property type="entry name" value="Shikimate_dh_N"/>
    <property type="match status" value="1"/>
</dbReference>
<feature type="binding site" evidence="8">
    <location>
        <begin position="14"/>
        <end position="16"/>
    </location>
    <ligand>
        <name>shikimate</name>
        <dbReference type="ChEBI" id="CHEBI:36208"/>
    </ligand>
</feature>
<keyword evidence="13" id="KW-1185">Reference proteome</keyword>
<dbReference type="GO" id="GO:0050661">
    <property type="term" value="F:NADP binding"/>
    <property type="evidence" value="ECO:0007669"/>
    <property type="project" value="InterPro"/>
</dbReference>
<keyword evidence="4 8" id="KW-0521">NADP</keyword>
<evidence type="ECO:0000256" key="3">
    <source>
        <dbReference type="ARBA" id="ARBA00022605"/>
    </source>
</evidence>
<dbReference type="Proteomes" id="UP000077412">
    <property type="component" value="Chromosome"/>
</dbReference>
<evidence type="ECO:0000256" key="5">
    <source>
        <dbReference type="ARBA" id="ARBA00023002"/>
    </source>
</evidence>
<dbReference type="STRING" id="255247.ABE41_013330"/>
<evidence type="ECO:0000256" key="7">
    <source>
        <dbReference type="ARBA" id="ARBA00049442"/>
    </source>
</evidence>
<dbReference type="SUPFAM" id="SSF53223">
    <property type="entry name" value="Aminoacid dehydrogenase-like, N-terminal domain"/>
    <property type="match status" value="1"/>
</dbReference>
<dbReference type="GO" id="GO:0005829">
    <property type="term" value="C:cytosol"/>
    <property type="evidence" value="ECO:0007669"/>
    <property type="project" value="TreeGrafter"/>
</dbReference>
<dbReference type="GO" id="GO:0009423">
    <property type="term" value="P:chorismate biosynthetic process"/>
    <property type="evidence" value="ECO:0007669"/>
    <property type="project" value="UniProtKB-UniRule"/>
</dbReference>
<dbReference type="GO" id="GO:0009073">
    <property type="term" value="P:aromatic amino acid family biosynthetic process"/>
    <property type="evidence" value="ECO:0007669"/>
    <property type="project" value="UniProtKB-KW"/>
</dbReference>
<dbReference type="NCBIfam" id="NF001319">
    <property type="entry name" value="PRK00258.3-3"/>
    <property type="match status" value="1"/>
</dbReference>
<dbReference type="GO" id="GO:0019632">
    <property type="term" value="P:shikimate metabolic process"/>
    <property type="evidence" value="ECO:0007669"/>
    <property type="project" value="InterPro"/>
</dbReference>
<dbReference type="GO" id="GO:0008652">
    <property type="term" value="P:amino acid biosynthetic process"/>
    <property type="evidence" value="ECO:0007669"/>
    <property type="project" value="UniProtKB-KW"/>
</dbReference>
<comment type="similarity">
    <text evidence="8">Belongs to the shikimate dehydrogenase family.</text>
</comment>
<sequence>MIKAMVIGDPIEHSLSPVMHNEAFKQAGIQGSYEKMRVTSDDLPSFIQYLKESDYAGCNVTIPHKVEVIPFLDEIDPEAEKIGAVNTVVNKNGKLIGYNTDGKGFLLGLKEKISRPISEMNLLLIGAGGAARSIAYALLKENPEKLFIANRSAERLTHLVNDLNNTCVEPLSLKKAESELSRFDVLINTTNAGMHPSIETMPIQLAQIKHDTVVCDIVYNPLQTKWLQTAKCKGAIIDNGVSMLVMQGAMAFEKWTGTFPDTNKMKKAVIEQLRR</sequence>
<feature type="binding site" evidence="8">
    <location>
        <position position="86"/>
    </location>
    <ligand>
        <name>shikimate</name>
        <dbReference type="ChEBI" id="CHEBI:36208"/>
    </ligand>
</feature>
<dbReference type="Gene3D" id="3.40.50.10860">
    <property type="entry name" value="Leucine Dehydrogenase, chain A, domain 1"/>
    <property type="match status" value="1"/>
</dbReference>
<comment type="pathway">
    <text evidence="1 8">Metabolic intermediate biosynthesis; chorismate biosynthesis; chorismate from D-erythrose 4-phosphate and phosphoenolpyruvate: step 4/7.</text>
</comment>
<comment type="subunit">
    <text evidence="8">Homodimer.</text>
</comment>
<dbReference type="GO" id="GO:0004764">
    <property type="term" value="F:shikimate 3-dehydrogenase (NADP+) activity"/>
    <property type="evidence" value="ECO:0007669"/>
    <property type="project" value="UniProtKB-UniRule"/>
</dbReference>
<dbReference type="Pfam" id="PF18317">
    <property type="entry name" value="SDH_C"/>
    <property type="match status" value="1"/>
</dbReference>
<feature type="domain" description="Quinate/shikimate 5-dehydrogenase/glutamyl-tRNA reductase" evidence="9">
    <location>
        <begin position="111"/>
        <end position="216"/>
    </location>
</feature>
<accession>A0A1B1Z6A8</accession>
<dbReference type="InterPro" id="IPR022893">
    <property type="entry name" value="Shikimate_DH_fam"/>
</dbReference>
<dbReference type="EC" id="1.1.1.25" evidence="2 8"/>
<dbReference type="RefSeq" id="WP_066291168.1">
    <property type="nucleotide sequence ID" value="NZ_CP016761.1"/>
</dbReference>
<evidence type="ECO:0000259" key="9">
    <source>
        <dbReference type="Pfam" id="PF01488"/>
    </source>
</evidence>
<dbReference type="Pfam" id="PF01488">
    <property type="entry name" value="Shikimate_DH"/>
    <property type="match status" value="1"/>
</dbReference>
<dbReference type="CDD" id="cd01065">
    <property type="entry name" value="NAD_bind_Shikimate_DH"/>
    <property type="match status" value="1"/>
</dbReference>
<proteinExistence type="inferred from homology"/>
<reference evidence="12 13" key="1">
    <citation type="submission" date="2016-08" db="EMBL/GenBank/DDBJ databases">
        <title>Complete genome sequence of Fictibacillus arsenicus G25-54, a strain with toxicity to nematodes and a potential arsenic-resistance activity.</title>
        <authorList>
            <person name="Zheng Z."/>
        </authorList>
    </citation>
    <scope>NUCLEOTIDE SEQUENCE [LARGE SCALE GENOMIC DNA]</scope>
    <source>
        <strain evidence="12 13">G25-54</strain>
    </source>
</reference>
<keyword evidence="6 8" id="KW-0057">Aromatic amino acid biosynthesis</keyword>
<evidence type="ECO:0000256" key="6">
    <source>
        <dbReference type="ARBA" id="ARBA00023141"/>
    </source>
</evidence>
<dbReference type="InterPro" id="IPR011342">
    <property type="entry name" value="Shikimate_DH"/>
</dbReference>
<feature type="binding site" evidence="8">
    <location>
        <position position="247"/>
    </location>
    <ligand>
        <name>shikimate</name>
        <dbReference type="ChEBI" id="CHEBI:36208"/>
    </ligand>
</feature>
<dbReference type="SUPFAM" id="SSF51735">
    <property type="entry name" value="NAD(P)-binding Rossmann-fold domains"/>
    <property type="match status" value="1"/>
</dbReference>
<feature type="binding site" evidence="8">
    <location>
        <position position="61"/>
    </location>
    <ligand>
        <name>shikimate</name>
        <dbReference type="ChEBI" id="CHEBI:36208"/>
    </ligand>
</feature>
<organism evidence="12 13">
    <name type="scientific">Fictibacillus arsenicus</name>
    <dbReference type="NCBI Taxonomy" id="255247"/>
    <lineage>
        <taxon>Bacteria</taxon>
        <taxon>Bacillati</taxon>
        <taxon>Bacillota</taxon>
        <taxon>Bacilli</taxon>
        <taxon>Bacillales</taxon>
        <taxon>Fictibacillaceae</taxon>
        <taxon>Fictibacillus</taxon>
    </lineage>
</organism>
<feature type="binding site" evidence="8">
    <location>
        <position position="219"/>
    </location>
    <ligand>
        <name>shikimate</name>
        <dbReference type="ChEBI" id="CHEBI:36208"/>
    </ligand>
</feature>
<evidence type="ECO:0000256" key="4">
    <source>
        <dbReference type="ARBA" id="ARBA00022857"/>
    </source>
</evidence>
<dbReference type="KEGG" id="far:ABE41_013330"/>
<evidence type="ECO:0000313" key="13">
    <source>
        <dbReference type="Proteomes" id="UP000077412"/>
    </source>
</evidence>
<dbReference type="InterPro" id="IPR046346">
    <property type="entry name" value="Aminoacid_DH-like_N_sf"/>
</dbReference>
<dbReference type="PANTHER" id="PTHR21089:SF1">
    <property type="entry name" value="BIFUNCTIONAL 3-DEHYDROQUINATE DEHYDRATASE_SHIKIMATE DEHYDROGENASE, CHLOROPLASTIC"/>
    <property type="match status" value="1"/>
</dbReference>
<evidence type="ECO:0000256" key="2">
    <source>
        <dbReference type="ARBA" id="ARBA00012962"/>
    </source>
</evidence>
<dbReference type="HAMAP" id="MF_00222">
    <property type="entry name" value="Shikimate_DH_AroE"/>
    <property type="match status" value="1"/>
</dbReference>
<evidence type="ECO:0000256" key="1">
    <source>
        <dbReference type="ARBA" id="ARBA00004871"/>
    </source>
</evidence>
<dbReference type="PANTHER" id="PTHR21089">
    <property type="entry name" value="SHIKIMATE DEHYDROGENASE"/>
    <property type="match status" value="1"/>
</dbReference>
<gene>
    <name evidence="8" type="primary">aroE</name>
    <name evidence="12" type="ORF">ABE41_013330</name>
</gene>
<dbReference type="NCBIfam" id="TIGR00507">
    <property type="entry name" value="aroE"/>
    <property type="match status" value="1"/>
</dbReference>
<comment type="function">
    <text evidence="8">Involved in the biosynthesis of the chorismate, which leads to the biosynthesis of aromatic amino acids. Catalyzes the reversible NADPH linked reduction of 3-dehydroshikimate (DHSA) to yield shikimate (SA).</text>
</comment>
<keyword evidence="3 8" id="KW-0028">Amino-acid biosynthesis</keyword>
<comment type="caution">
    <text evidence="8">Lacks conserved residue(s) required for the propagation of feature annotation.</text>
</comment>
<dbReference type="InterPro" id="IPR041121">
    <property type="entry name" value="SDH_C"/>
</dbReference>
<dbReference type="Gene3D" id="3.40.50.720">
    <property type="entry name" value="NAD(P)-binding Rossmann-like Domain"/>
    <property type="match status" value="1"/>
</dbReference>
<feature type="domain" description="Shikimate dehydrogenase substrate binding N-terminal" evidence="10">
    <location>
        <begin position="6"/>
        <end position="88"/>
    </location>
</feature>
<protein>
    <recommendedName>
        <fullName evidence="2 8">Shikimate dehydrogenase (NADP(+))</fullName>
        <shortName evidence="8">SDH</shortName>
        <ecNumber evidence="2 8">1.1.1.25</ecNumber>
    </recommendedName>
</protein>
<dbReference type="InterPro" id="IPR013708">
    <property type="entry name" value="Shikimate_DH-bd_N"/>
</dbReference>
<name>A0A1B1Z6A8_9BACL</name>
<dbReference type="AlphaFoldDB" id="A0A1B1Z6A8"/>
<feature type="binding site" evidence="8">
    <location>
        <position position="240"/>
    </location>
    <ligand>
        <name>NADP(+)</name>
        <dbReference type="ChEBI" id="CHEBI:58349"/>
    </ligand>
</feature>
<evidence type="ECO:0000259" key="11">
    <source>
        <dbReference type="Pfam" id="PF18317"/>
    </source>
</evidence>
<dbReference type="EMBL" id="CP016761">
    <property type="protein sequence ID" value="ANX12988.1"/>
    <property type="molecule type" value="Genomic_DNA"/>
</dbReference>
<dbReference type="OrthoDB" id="9792692at2"/>
<evidence type="ECO:0000313" key="12">
    <source>
        <dbReference type="EMBL" id="ANX12988.1"/>
    </source>
</evidence>
<evidence type="ECO:0000259" key="10">
    <source>
        <dbReference type="Pfam" id="PF08501"/>
    </source>
</evidence>
<feature type="binding site" evidence="8">
    <location>
        <position position="217"/>
    </location>
    <ligand>
        <name>NADP(+)</name>
        <dbReference type="ChEBI" id="CHEBI:58349"/>
    </ligand>
</feature>
<comment type="catalytic activity">
    <reaction evidence="7 8">
        <text>shikimate + NADP(+) = 3-dehydroshikimate + NADPH + H(+)</text>
        <dbReference type="Rhea" id="RHEA:17737"/>
        <dbReference type="ChEBI" id="CHEBI:15378"/>
        <dbReference type="ChEBI" id="CHEBI:16630"/>
        <dbReference type="ChEBI" id="CHEBI:36208"/>
        <dbReference type="ChEBI" id="CHEBI:57783"/>
        <dbReference type="ChEBI" id="CHEBI:58349"/>
        <dbReference type="EC" id="1.1.1.25"/>
    </reaction>
</comment>
<feature type="domain" description="SDH C-terminal" evidence="11">
    <location>
        <begin position="240"/>
        <end position="269"/>
    </location>
</feature>
<keyword evidence="5 8" id="KW-0560">Oxidoreductase</keyword>